<evidence type="ECO:0000313" key="3">
    <source>
        <dbReference type="Proteomes" id="UP000680750"/>
    </source>
</evidence>
<dbReference type="RefSeq" id="WP_157035057.1">
    <property type="nucleotide sequence ID" value="NZ_AP023354.1"/>
</dbReference>
<keyword evidence="1" id="KW-0472">Membrane</keyword>
<gene>
    <name evidence="2" type="ORF">Asera_08770</name>
</gene>
<feature type="transmembrane region" description="Helical" evidence="1">
    <location>
        <begin position="35"/>
        <end position="53"/>
    </location>
</feature>
<reference evidence="2" key="1">
    <citation type="submission" date="2020-08" db="EMBL/GenBank/DDBJ databases">
        <title>Whole genome shotgun sequence of Actinocatenispora sera NBRC 101916.</title>
        <authorList>
            <person name="Komaki H."/>
            <person name="Tamura T."/>
        </authorList>
    </citation>
    <scope>NUCLEOTIDE SEQUENCE</scope>
    <source>
        <strain evidence="2">NBRC 101916</strain>
    </source>
</reference>
<organism evidence="2 3">
    <name type="scientific">Actinocatenispora sera</name>
    <dbReference type="NCBI Taxonomy" id="390989"/>
    <lineage>
        <taxon>Bacteria</taxon>
        <taxon>Bacillati</taxon>
        <taxon>Actinomycetota</taxon>
        <taxon>Actinomycetes</taxon>
        <taxon>Micromonosporales</taxon>
        <taxon>Micromonosporaceae</taxon>
        <taxon>Actinocatenispora</taxon>
    </lineage>
</organism>
<keyword evidence="1" id="KW-1133">Transmembrane helix</keyword>
<evidence type="ECO:0000256" key="1">
    <source>
        <dbReference type="SAM" id="Phobius"/>
    </source>
</evidence>
<name>A0A810KWP8_9ACTN</name>
<dbReference type="KEGG" id="aser:Asera_08770"/>
<evidence type="ECO:0000313" key="2">
    <source>
        <dbReference type="EMBL" id="BCJ26769.1"/>
    </source>
</evidence>
<feature type="transmembrane region" description="Helical" evidence="1">
    <location>
        <begin position="6"/>
        <end position="23"/>
    </location>
</feature>
<keyword evidence="1" id="KW-0812">Transmembrane</keyword>
<sequence>MQTLNVVLLIASVLFLVLGGISYSHRRTRKVRWEWLGIACLVATMLVSKLAALF</sequence>
<keyword evidence="3" id="KW-1185">Reference proteome</keyword>
<dbReference type="Proteomes" id="UP000680750">
    <property type="component" value="Chromosome"/>
</dbReference>
<accession>A0A810KWP8</accession>
<dbReference type="AlphaFoldDB" id="A0A810KWP8"/>
<proteinExistence type="predicted"/>
<dbReference type="EMBL" id="AP023354">
    <property type="protein sequence ID" value="BCJ26769.1"/>
    <property type="molecule type" value="Genomic_DNA"/>
</dbReference>
<protein>
    <submittedName>
        <fullName evidence="2">Uncharacterized protein</fullName>
    </submittedName>
</protein>